<gene>
    <name evidence="13" type="primary">gshAB</name>
    <name evidence="13" type="synonym">gshF</name>
    <name evidence="15" type="ordered locus">Clole_1003</name>
</gene>
<evidence type="ECO:0000259" key="14">
    <source>
        <dbReference type="PROSITE" id="PS50975"/>
    </source>
</evidence>
<evidence type="ECO:0000256" key="2">
    <source>
        <dbReference type="ARBA" id="ARBA00001946"/>
    </source>
</evidence>
<organism evidence="15 16">
    <name type="scientific">Cellulosilyticum lentocellum (strain ATCC 49066 / DSM 5427 / NCIMB 11756 / RHM5)</name>
    <name type="common">Clostridium lentocellum</name>
    <dbReference type="NCBI Taxonomy" id="642492"/>
    <lineage>
        <taxon>Bacteria</taxon>
        <taxon>Bacillati</taxon>
        <taxon>Bacillota</taxon>
        <taxon>Clostridia</taxon>
        <taxon>Lachnospirales</taxon>
        <taxon>Cellulosilyticaceae</taxon>
        <taxon>Cellulosilyticum</taxon>
    </lineage>
</organism>
<dbReference type="SUPFAM" id="SSF55931">
    <property type="entry name" value="Glutamine synthetase/guanido kinase"/>
    <property type="match status" value="1"/>
</dbReference>
<evidence type="ECO:0000256" key="8">
    <source>
        <dbReference type="ARBA" id="ARBA00022840"/>
    </source>
</evidence>
<dbReference type="eggNOG" id="COG2918">
    <property type="taxonomic scope" value="Bacteria"/>
</dbReference>
<comment type="pathway">
    <text evidence="3 13">Sulfur metabolism; glutathione biosynthesis; glutathione from L-cysteine and L-glutamate: step 1/2.</text>
</comment>
<keyword evidence="8 13" id="KW-0067">ATP-binding</keyword>
<evidence type="ECO:0000256" key="3">
    <source>
        <dbReference type="ARBA" id="ARBA00005006"/>
    </source>
</evidence>
<dbReference type="GO" id="GO:0004363">
    <property type="term" value="F:glutathione synthase activity"/>
    <property type="evidence" value="ECO:0007669"/>
    <property type="project" value="UniProtKB-UniRule"/>
</dbReference>
<comment type="subunit">
    <text evidence="13">Monomer.</text>
</comment>
<dbReference type="EMBL" id="CP002582">
    <property type="protein sequence ID" value="ADZ82735.1"/>
    <property type="molecule type" value="Genomic_DNA"/>
</dbReference>
<dbReference type="SUPFAM" id="SSF56059">
    <property type="entry name" value="Glutathione synthetase ATP-binding domain-like"/>
    <property type="match status" value="1"/>
</dbReference>
<dbReference type="InterPro" id="IPR006335">
    <property type="entry name" value="Glut_biosynth"/>
</dbReference>
<comment type="catalytic activity">
    <reaction evidence="13">
        <text>gamma-L-glutamyl-L-cysteine + glycine + ATP = glutathione + ADP + phosphate + H(+)</text>
        <dbReference type="Rhea" id="RHEA:13557"/>
        <dbReference type="ChEBI" id="CHEBI:15378"/>
        <dbReference type="ChEBI" id="CHEBI:30616"/>
        <dbReference type="ChEBI" id="CHEBI:43474"/>
        <dbReference type="ChEBI" id="CHEBI:57305"/>
        <dbReference type="ChEBI" id="CHEBI:57925"/>
        <dbReference type="ChEBI" id="CHEBI:58173"/>
        <dbReference type="ChEBI" id="CHEBI:456216"/>
        <dbReference type="EC" id="6.3.2.3"/>
    </reaction>
</comment>
<evidence type="ECO:0000256" key="10">
    <source>
        <dbReference type="ARBA" id="ARBA00023211"/>
    </source>
</evidence>
<comment type="similarity">
    <text evidence="13">In the N-terminal section; belongs to the glutamate--cysteine ligase type 1 family. Type 2 subfamily.</text>
</comment>
<proteinExistence type="inferred from homology"/>
<dbReference type="InterPro" id="IPR007370">
    <property type="entry name" value="Glu_cys_ligase"/>
</dbReference>
<evidence type="ECO:0000256" key="7">
    <source>
        <dbReference type="ARBA" id="ARBA00022741"/>
    </source>
</evidence>
<comment type="function">
    <text evidence="13">Synthesizes glutathione from L-glutamate and L-cysteine via gamma-L-glutamyl-L-cysteine.</text>
</comment>
<dbReference type="Gene3D" id="3.30.590.20">
    <property type="match status" value="1"/>
</dbReference>
<keyword evidence="7 13" id="KW-0547">Nucleotide-binding</keyword>
<dbReference type="EC" id="6.3.2.3" evidence="13"/>
<dbReference type="eggNOG" id="COG0189">
    <property type="taxonomic scope" value="Bacteria"/>
</dbReference>
<dbReference type="NCBIfam" id="TIGR01435">
    <property type="entry name" value="glu_cys_lig_rel"/>
    <property type="match status" value="1"/>
</dbReference>
<keyword evidence="4 13" id="KW-0436">Ligase</keyword>
<keyword evidence="9" id="KW-0460">Magnesium</keyword>
<dbReference type="EC" id="6.3.2.2" evidence="13"/>
<evidence type="ECO:0000256" key="11">
    <source>
        <dbReference type="ARBA" id="ARBA00023268"/>
    </source>
</evidence>
<evidence type="ECO:0000313" key="16">
    <source>
        <dbReference type="Proteomes" id="UP000008467"/>
    </source>
</evidence>
<dbReference type="Gene3D" id="3.30.470.20">
    <property type="entry name" value="ATP-grasp fold, B domain"/>
    <property type="match status" value="2"/>
</dbReference>
<dbReference type="UniPathway" id="UPA00142">
    <property type="reaction ID" value="UER00209"/>
</dbReference>
<protein>
    <recommendedName>
        <fullName evidence="13">Glutathione biosynthesis bifunctional protein GshAB</fullName>
    </recommendedName>
    <alternativeName>
        <fullName evidence="13">Gamma-GCS-GS</fullName>
        <shortName evidence="13">GCS-GS</shortName>
    </alternativeName>
    <domain>
        <recommendedName>
            <fullName evidence="13">Glutamate--cysteine ligase</fullName>
            <ecNumber evidence="13">6.3.2.2</ecNumber>
        </recommendedName>
        <alternativeName>
            <fullName evidence="13">Gamma-ECS</fullName>
            <shortName evidence="13">GCS</shortName>
        </alternativeName>
        <alternativeName>
            <fullName evidence="13">Gamma-glutamylcysteine synthetase</fullName>
        </alternativeName>
    </domain>
    <domain>
        <recommendedName>
            <fullName evidence="13">Glutathione synthetase</fullName>
            <ecNumber evidence="13">6.3.2.3</ecNumber>
        </recommendedName>
        <alternativeName>
            <fullName evidence="13">GSH synthetase</fullName>
            <shortName evidence="13">GS</shortName>
            <shortName evidence="13">GSH-S</shortName>
            <shortName evidence="13">GSHase</shortName>
        </alternativeName>
        <alternativeName>
            <fullName evidence="13">Glutathione synthase</fullName>
        </alternativeName>
    </domain>
</protein>
<dbReference type="RefSeq" id="WP_013656034.1">
    <property type="nucleotide sequence ID" value="NC_015275.1"/>
</dbReference>
<evidence type="ECO:0000256" key="5">
    <source>
        <dbReference type="ARBA" id="ARBA00022684"/>
    </source>
</evidence>
<evidence type="ECO:0000256" key="13">
    <source>
        <dbReference type="HAMAP-Rule" id="MF_00782"/>
    </source>
</evidence>
<sequence>MLNQLKQLFNREDLLAASIGIEREGLRVTPEGKLAMSKHPAVFGDKLKNPYITTDFSESQVEIITPNLDSSQKAYDYLNILYDIVALNIEDEYIWPGSMPCDIPADEHIPIAEYRDCKTCQEARLYREELLKKYGGKKQLISGIHYNFSFEENFIQRLYEAEDTHLSYQLFKDSIYLKMARNYLRYRWLLIYLLGATPVFHKTYATECTRYLNKVDEESFTNPGAVSYRNGECGYKNHTDLYPDYSSVEAYAKSIERFVADGMIQSHKELYSQIRPKAKDNTRLLESLKQEGILYIEVRSIDNNPFEKGGISLEDLEFLHLFMLYLLIKEESKEELSNWQEEATNNQRLIAKGGRLEVWLSKEGKEITKTEWALEILDEMKVMEETLDLNKAGVIDEMVKKVCDPERTYAAKITEISKQKGYLQSQLELAEIYKKDAYANRYKLYGYDDMELSTQILMKEAIKRGIKVEVLDRSDNFIALTQGTHTEYVKQATKTSKDSYMTMLMMENKTVTKKVLEKHQVCVPKGIEVFKGQGLELAVKRYANKPIVVKPKSTNFGKGISIFTQGASEVDIKRALEIGFEHDDTVLIEEFAKGKEYRFLVIGDQVAGVLHRVPANVIGDGAHTITQLVAIKNQDSLRGRGYKTPLEKINLDASSALFLKQSDLDFDYIPAEGEVVYLRENSNISTGGDSIDYTDDIPEYFKEIAVRAAKAVGAKFCGVDMMLEDYRDEKAPYAIIELNFNPAIHIHSYPYKGTERQIAEQVLKVLEFNLESDCN</sequence>
<comment type="cofactor">
    <cofactor evidence="2">
        <name>Mg(2+)</name>
        <dbReference type="ChEBI" id="CHEBI:18420"/>
    </cofactor>
</comment>
<evidence type="ECO:0000256" key="4">
    <source>
        <dbReference type="ARBA" id="ARBA00022598"/>
    </source>
</evidence>
<dbReference type="PANTHER" id="PTHR38761">
    <property type="entry name" value="GLUTAMATE--CYSTEINE LIGASE"/>
    <property type="match status" value="1"/>
</dbReference>
<dbReference type="NCBIfam" id="NF002688">
    <property type="entry name" value="PRK02471.1"/>
    <property type="match status" value="1"/>
</dbReference>
<dbReference type="Proteomes" id="UP000008467">
    <property type="component" value="Chromosome"/>
</dbReference>
<dbReference type="GO" id="GO:0046872">
    <property type="term" value="F:metal ion binding"/>
    <property type="evidence" value="ECO:0007669"/>
    <property type="project" value="UniProtKB-KW"/>
</dbReference>
<comment type="pathway">
    <text evidence="13">Sulfur metabolism; glutathione biosynthesis; glutathione from L-cysteine and L-glutamate: step 2/2.</text>
</comment>
<dbReference type="InterPro" id="IPR014746">
    <property type="entry name" value="Gln_synth/guanido_kin_cat_dom"/>
</dbReference>
<dbReference type="InterPro" id="IPR013815">
    <property type="entry name" value="ATP_grasp_subdomain_1"/>
</dbReference>
<dbReference type="STRING" id="642492.Clole_1003"/>
<dbReference type="InterPro" id="IPR040657">
    <property type="entry name" value="GshAB_ATP-grasp"/>
</dbReference>
<dbReference type="InterPro" id="IPR011761">
    <property type="entry name" value="ATP-grasp"/>
</dbReference>
<dbReference type="PROSITE" id="PS50975">
    <property type="entry name" value="ATP_GRASP"/>
    <property type="match status" value="1"/>
</dbReference>
<keyword evidence="5 13" id="KW-0317">Glutathione biosynthesis</keyword>
<evidence type="ECO:0000313" key="15">
    <source>
        <dbReference type="EMBL" id="ADZ82735.1"/>
    </source>
</evidence>
<dbReference type="GO" id="GO:0004357">
    <property type="term" value="F:glutamate-cysteine ligase activity"/>
    <property type="evidence" value="ECO:0007669"/>
    <property type="project" value="UniProtKB-UniRule"/>
</dbReference>
<dbReference type="InterPro" id="IPR006334">
    <property type="entry name" value="Glut_cys_ligase"/>
</dbReference>
<keyword evidence="16" id="KW-1185">Reference proteome</keyword>
<evidence type="ECO:0000256" key="12">
    <source>
        <dbReference type="ARBA" id="ARBA00048819"/>
    </source>
</evidence>
<evidence type="ECO:0000256" key="6">
    <source>
        <dbReference type="ARBA" id="ARBA00022723"/>
    </source>
</evidence>
<feature type="region of interest" description="Glutamate--cysteine ligase" evidence="13">
    <location>
        <begin position="1"/>
        <end position="351"/>
    </location>
</feature>
<reference evidence="15 16" key="1">
    <citation type="journal article" date="2011" name="J. Bacteriol.">
        <title>Complete genome sequence of the cellulose-degrading bacterium Cellulosilyticum lentocellum.</title>
        <authorList>
            <consortium name="US DOE Joint Genome Institute"/>
            <person name="Miller D.A."/>
            <person name="Suen G."/>
            <person name="Bruce D."/>
            <person name="Copeland A."/>
            <person name="Cheng J.F."/>
            <person name="Detter C."/>
            <person name="Goodwin L.A."/>
            <person name="Han C.S."/>
            <person name="Hauser L.J."/>
            <person name="Land M.L."/>
            <person name="Lapidus A."/>
            <person name="Lucas S."/>
            <person name="Meincke L."/>
            <person name="Pitluck S."/>
            <person name="Tapia R."/>
            <person name="Teshima H."/>
            <person name="Woyke T."/>
            <person name="Fox B.G."/>
            <person name="Angert E.R."/>
            <person name="Currie C.R."/>
        </authorList>
    </citation>
    <scope>NUCLEOTIDE SEQUENCE [LARGE SCALE GENOMIC DNA]</scope>
    <source>
        <strain evidence="16">ATCC 49066 / DSM 5427 / NCIMB 11756 / RHM5</strain>
    </source>
</reference>
<dbReference type="Pfam" id="PF04262">
    <property type="entry name" value="Glu_cys_ligase"/>
    <property type="match status" value="1"/>
</dbReference>
<dbReference type="Gene3D" id="3.30.1490.20">
    <property type="entry name" value="ATP-grasp fold, A domain"/>
    <property type="match status" value="1"/>
</dbReference>
<evidence type="ECO:0000256" key="1">
    <source>
        <dbReference type="ARBA" id="ARBA00001936"/>
    </source>
</evidence>
<feature type="domain" description="ATP-grasp" evidence="14">
    <location>
        <begin position="513"/>
        <end position="767"/>
    </location>
</feature>
<keyword evidence="11 13" id="KW-0511">Multifunctional enzyme</keyword>
<dbReference type="KEGG" id="cle:Clole_1003"/>
<dbReference type="Pfam" id="PF18419">
    <property type="entry name" value="ATP-grasp_6"/>
    <property type="match status" value="1"/>
</dbReference>
<dbReference type="GO" id="GO:0005829">
    <property type="term" value="C:cytosol"/>
    <property type="evidence" value="ECO:0007669"/>
    <property type="project" value="TreeGrafter"/>
</dbReference>
<dbReference type="PANTHER" id="PTHR38761:SF1">
    <property type="entry name" value="GLUTAMATE--CYSTEINE LIGASE"/>
    <property type="match status" value="1"/>
</dbReference>
<evidence type="ECO:0000256" key="9">
    <source>
        <dbReference type="ARBA" id="ARBA00022842"/>
    </source>
</evidence>
<name>F2JRC6_CELLD</name>
<accession>F2JRC6</accession>
<comment type="catalytic activity">
    <reaction evidence="12 13">
        <text>L-cysteine + L-glutamate + ATP = gamma-L-glutamyl-L-cysteine + ADP + phosphate + H(+)</text>
        <dbReference type="Rhea" id="RHEA:13285"/>
        <dbReference type="ChEBI" id="CHEBI:15378"/>
        <dbReference type="ChEBI" id="CHEBI:29985"/>
        <dbReference type="ChEBI" id="CHEBI:30616"/>
        <dbReference type="ChEBI" id="CHEBI:35235"/>
        <dbReference type="ChEBI" id="CHEBI:43474"/>
        <dbReference type="ChEBI" id="CHEBI:58173"/>
        <dbReference type="ChEBI" id="CHEBI:456216"/>
        <dbReference type="EC" id="6.3.2.2"/>
    </reaction>
</comment>
<dbReference type="AlphaFoldDB" id="F2JRC6"/>
<dbReference type="HAMAP" id="MF_00782">
    <property type="entry name" value="Glut_biosynth"/>
    <property type="match status" value="1"/>
</dbReference>
<keyword evidence="6" id="KW-0479">Metal-binding</keyword>
<keyword evidence="10" id="KW-0464">Manganese</keyword>
<comment type="cofactor">
    <cofactor evidence="1">
        <name>Mn(2+)</name>
        <dbReference type="ChEBI" id="CHEBI:29035"/>
    </cofactor>
</comment>
<dbReference type="HOGENOM" id="CLU_020728_1_0_9"/>
<dbReference type="GO" id="GO:0005524">
    <property type="term" value="F:ATP binding"/>
    <property type="evidence" value="ECO:0007669"/>
    <property type="project" value="UniProtKB-UniRule"/>
</dbReference>